<gene>
    <name evidence="2" type="ORF">SAMN05660197_2024</name>
</gene>
<evidence type="ECO:0000256" key="1">
    <source>
        <dbReference type="SAM" id="Phobius"/>
    </source>
</evidence>
<protein>
    <submittedName>
        <fullName evidence="2">Type II secretory pathway, pseudopilin PulG</fullName>
    </submittedName>
</protein>
<dbReference type="OrthoDB" id="5344192at2"/>
<dbReference type="RefSeq" id="WP_084276638.1">
    <property type="nucleotide sequence ID" value="NZ_AP026672.1"/>
</dbReference>
<proteinExistence type="predicted"/>
<evidence type="ECO:0000313" key="3">
    <source>
        <dbReference type="Proteomes" id="UP000192602"/>
    </source>
</evidence>
<keyword evidence="1" id="KW-0812">Transmembrane</keyword>
<keyword evidence="1" id="KW-0472">Membrane</keyword>
<sequence length="181" mass="21073">MKIVSKSSFTLFELLIVILIISILYGVFIQKLHTKEHLSKSLGLQDIKTLFEEYDFNESAKITCINKCQECYIFIDGIRRDKIEGFFDKEVSVYDFDIHGILSPVKFPPLFDANGNPQEVCFAYELFSNGSNSSYIVEYKDKFYIFYAYMKPVKVVDSISEAQKYFDPSEWIPTDSSQYNF</sequence>
<feature type="transmembrane region" description="Helical" evidence="1">
    <location>
        <begin position="9"/>
        <end position="28"/>
    </location>
</feature>
<keyword evidence="3" id="KW-1185">Reference proteome</keyword>
<reference evidence="3" key="1">
    <citation type="submission" date="2017-04" db="EMBL/GenBank/DDBJ databases">
        <authorList>
            <person name="Varghese N."/>
            <person name="Submissions S."/>
        </authorList>
    </citation>
    <scope>NUCLEOTIDE SEQUENCE [LARGE SCALE GENOMIC DNA]</scope>
    <source>
        <strain evidence="3">DSM 16512</strain>
    </source>
</reference>
<keyword evidence="1" id="KW-1133">Transmembrane helix</keyword>
<dbReference type="Proteomes" id="UP000192602">
    <property type="component" value="Unassembled WGS sequence"/>
</dbReference>
<dbReference type="STRING" id="1069081.SAMN05660197_2024"/>
<organism evidence="2 3">
    <name type="scientific">Nitratiruptor tergarcus DSM 16512</name>
    <dbReference type="NCBI Taxonomy" id="1069081"/>
    <lineage>
        <taxon>Bacteria</taxon>
        <taxon>Pseudomonadati</taxon>
        <taxon>Campylobacterota</taxon>
        <taxon>Epsilonproteobacteria</taxon>
        <taxon>Nautiliales</taxon>
        <taxon>Nitratiruptoraceae</taxon>
        <taxon>Nitratiruptor</taxon>
    </lineage>
</organism>
<evidence type="ECO:0000313" key="2">
    <source>
        <dbReference type="EMBL" id="SMC10182.1"/>
    </source>
</evidence>
<name>A0A1W1WVH9_9BACT</name>
<dbReference type="EMBL" id="FWWZ01000002">
    <property type="protein sequence ID" value="SMC10182.1"/>
    <property type="molecule type" value="Genomic_DNA"/>
</dbReference>
<accession>A0A1W1WVH9</accession>
<dbReference type="AlphaFoldDB" id="A0A1W1WVH9"/>